<feature type="repeat" description="WD" evidence="6">
    <location>
        <begin position="832"/>
        <end position="872"/>
    </location>
</feature>
<feature type="repeat" description="WD" evidence="6">
    <location>
        <begin position="1041"/>
        <end position="1082"/>
    </location>
</feature>
<sequence>MEVVASTTSIIAVIQVADRILALCGKYALAVKDAKKDIDRLMAELVTLHKVLKRVDEMVNSEATKLYMSHPALKDLEGSIRGCRSTLYELEVKLDPGKGRKLIGRFGLRALTWPFKSKDVTKIIEALDRHQTTIILALNMDQCANFGLAEQDRQIDKLPYADDAAFNSQIWEQQPRCLYNTRVELLRTVETWGRSPTSACIFWLRGMAGTGKSTIARTIADSFAKEKQLGASFFFSRGKGDLGYARKFVTTIAAQLAGKDPSLRYYISKAISDNSHIVREGLREQWKHLIFRPLLELEEKSPRPQTFVVVIDALDECEGEDDVRLLLRLLPEVNRLQKVKVRIFITSRPETLIRFSFRDMSGDTHQDLALHEIAQEITQRDIYFFLSHELEGMRKEYGIQHGWPDHRSIQLLSERACGLFIYASTACRFIRTSKYPTAPEDRLEHLLQAPVISKSPDGVLDKIYLQVLEHSLIGDCDGLEREKLGAQFRAIVGPIVILFNTLPYPSLAMLINRPDRDVLALLRNLHSILDVPESQIHPIQLLHPSFRDFLLNIDRCSDRLFWIDEKKAHENLVKICLRTMSDLKEDTCGLTAPGALSCRVPGDRIQQCIPVELQYACRYWVDHLLKSKLQLRDDDQIHVFLRQHLLHWLEVLGLMGKISESILMITSLESHIRADKSPNLDAFIRDAKRFAIHSRSAIEQAPLQIYFSALVFAPSKSIVRRQFQNQVPGWICKLPKVHVDWSAVLQTLEGHIDVVSAVAFSPDGKQLASASWDETVRLWDAATGAALESLEGHSSYVRAVAFSPDSKQLASASDDKNVRLWDTATGAALQTLKGHNDGVSAVAFSPNGKQLASASGKTIKFWNSVTGDMLQTLKGHRDGVSAIAFSPNGKQLASASWDETVRLWDSATGAALQTFEGHTGAFSAVAFSPDGKQLASASDDETIRLWDAATGAALQTLEGHTEAVSAVAFSPDGKQLASVSWDKTVRLWNAATGAALRTLEGHTKAVSSVAFSPDGKQLASASWDKTVRLWDSATRAAQQTLEVHSWAIRAVAFSPDGKQLVSASEDKTVRLWDTATGAVLQTLEGHTEAVVSVAFSPDGKQLASVSDDKTVRLWDSATRAALQTLEVHTWAIRAVAFSPDGKQLVSASDDKTVRLWDTATGTVLQTLEGHTEAVVSVAFSPDGKQLASASWDNTVRLWDSATGVALQTLEGHTDWVNAVAFSPDSKQLASASDDQTVRLWDLATGAPLQLLEGHMDGINAVAFSPDGKKLASASEDETIWLWDSTTGAAEANIDADANLRTVSFSSDGSYLETNRGTISLSALIPNTLTSQLNPRHDIFVKEQWVALGMENILWLPPEYRANCVAVCGSILVLGHVSGQISFFEFNLAHLPAYGASR</sequence>
<feature type="domain" description="NACHT" evidence="7">
    <location>
        <begin position="200"/>
        <end position="349"/>
    </location>
</feature>
<dbReference type="InterPro" id="IPR036322">
    <property type="entry name" value="WD40_repeat_dom_sf"/>
</dbReference>
<feature type="repeat" description="WD" evidence="6">
    <location>
        <begin position="873"/>
        <end position="914"/>
    </location>
</feature>
<evidence type="ECO:0000313" key="9">
    <source>
        <dbReference type="Proteomes" id="UP000250266"/>
    </source>
</evidence>
<evidence type="ECO:0000256" key="6">
    <source>
        <dbReference type="PROSITE-ProRule" id="PRU00221"/>
    </source>
</evidence>
<dbReference type="PROSITE" id="PS50837">
    <property type="entry name" value="NACHT"/>
    <property type="match status" value="1"/>
</dbReference>
<evidence type="ECO:0000313" key="8">
    <source>
        <dbReference type="EMBL" id="OCK76219.1"/>
    </source>
</evidence>
<keyword evidence="2" id="KW-0677">Repeat</keyword>
<comment type="similarity">
    <text evidence="3">Belongs to the WD repeat MDV1/CAF4 family.</text>
</comment>
<reference evidence="8 9" key="1">
    <citation type="journal article" date="2016" name="Nat. Commun.">
        <title>Ectomycorrhizal ecology is imprinted in the genome of the dominant symbiotic fungus Cenococcum geophilum.</title>
        <authorList>
            <consortium name="DOE Joint Genome Institute"/>
            <person name="Peter M."/>
            <person name="Kohler A."/>
            <person name="Ohm R.A."/>
            <person name="Kuo A."/>
            <person name="Krutzmann J."/>
            <person name="Morin E."/>
            <person name="Arend M."/>
            <person name="Barry K.W."/>
            <person name="Binder M."/>
            <person name="Choi C."/>
            <person name="Clum A."/>
            <person name="Copeland A."/>
            <person name="Grisel N."/>
            <person name="Haridas S."/>
            <person name="Kipfer T."/>
            <person name="LaButti K."/>
            <person name="Lindquist E."/>
            <person name="Lipzen A."/>
            <person name="Maire R."/>
            <person name="Meier B."/>
            <person name="Mihaltcheva S."/>
            <person name="Molinier V."/>
            <person name="Murat C."/>
            <person name="Poggeler S."/>
            <person name="Quandt C.A."/>
            <person name="Sperisen C."/>
            <person name="Tritt A."/>
            <person name="Tisserant E."/>
            <person name="Crous P.W."/>
            <person name="Henrissat B."/>
            <person name="Nehls U."/>
            <person name="Egli S."/>
            <person name="Spatafora J.W."/>
            <person name="Grigoriev I.V."/>
            <person name="Martin F.M."/>
        </authorList>
    </citation>
    <scope>NUCLEOTIDE SEQUENCE [LARGE SCALE GENOMIC DNA]</scope>
    <source>
        <strain evidence="8 9">CBS 459.81</strain>
    </source>
</reference>
<dbReference type="PANTHER" id="PTHR22847">
    <property type="entry name" value="WD40 REPEAT PROTEIN"/>
    <property type="match status" value="1"/>
</dbReference>
<feature type="repeat" description="WD" evidence="6">
    <location>
        <begin position="1251"/>
        <end position="1292"/>
    </location>
</feature>
<feature type="repeat" description="WD" evidence="6">
    <location>
        <begin position="748"/>
        <end position="789"/>
    </location>
</feature>
<dbReference type="Pfam" id="PF24883">
    <property type="entry name" value="NPHP3_N"/>
    <property type="match status" value="1"/>
</dbReference>
<feature type="repeat" description="WD" evidence="6">
    <location>
        <begin position="1083"/>
        <end position="1124"/>
    </location>
</feature>
<name>A0A8E2JBS3_9PEZI</name>
<evidence type="ECO:0000256" key="5">
    <source>
        <dbReference type="ARBA" id="ARBA00043913"/>
    </source>
</evidence>
<dbReference type="Gene3D" id="3.40.50.300">
    <property type="entry name" value="P-loop containing nucleotide triphosphate hydrolases"/>
    <property type="match status" value="1"/>
</dbReference>
<proteinExistence type="inferred from homology"/>
<dbReference type="InterPro" id="IPR001680">
    <property type="entry name" value="WD40_rpt"/>
</dbReference>
<evidence type="ECO:0000259" key="7">
    <source>
        <dbReference type="PROSITE" id="PS50837"/>
    </source>
</evidence>
<keyword evidence="9" id="KW-1185">Reference proteome</keyword>
<accession>A0A8E2JBS3</accession>
<dbReference type="InterPro" id="IPR056884">
    <property type="entry name" value="NPHP3-like_N"/>
</dbReference>
<gene>
    <name evidence="8" type="ORF">K432DRAFT_428868</name>
</gene>
<evidence type="ECO:0000256" key="4">
    <source>
        <dbReference type="ARBA" id="ARBA00039789"/>
    </source>
</evidence>
<dbReference type="GO" id="GO:0035097">
    <property type="term" value="C:histone methyltransferase complex"/>
    <property type="evidence" value="ECO:0007669"/>
    <property type="project" value="UniProtKB-ARBA"/>
</dbReference>
<dbReference type="PROSITE" id="PS00678">
    <property type="entry name" value="WD_REPEATS_1"/>
    <property type="match status" value="7"/>
</dbReference>
<dbReference type="CDD" id="cd00200">
    <property type="entry name" value="WD40"/>
    <property type="match status" value="2"/>
</dbReference>
<dbReference type="SUPFAM" id="SSF50978">
    <property type="entry name" value="WD40 repeat-like"/>
    <property type="match status" value="3"/>
</dbReference>
<feature type="repeat" description="WD" evidence="6">
    <location>
        <begin position="999"/>
        <end position="1040"/>
    </location>
</feature>
<dbReference type="InterPro" id="IPR020472">
    <property type="entry name" value="WD40_PAC1"/>
</dbReference>
<dbReference type="InterPro" id="IPR019775">
    <property type="entry name" value="WD40_repeat_CS"/>
</dbReference>
<dbReference type="InterPro" id="IPR015943">
    <property type="entry name" value="WD40/YVTN_repeat-like_dom_sf"/>
</dbReference>
<feature type="repeat" description="WD" evidence="6">
    <location>
        <begin position="957"/>
        <end position="998"/>
    </location>
</feature>
<dbReference type="Pfam" id="PF00400">
    <property type="entry name" value="WD40"/>
    <property type="match status" value="8"/>
</dbReference>
<feature type="repeat" description="WD" evidence="6">
    <location>
        <begin position="1167"/>
        <end position="1208"/>
    </location>
</feature>
<dbReference type="Proteomes" id="UP000250266">
    <property type="component" value="Unassembled WGS sequence"/>
</dbReference>
<evidence type="ECO:0000256" key="3">
    <source>
        <dbReference type="ARBA" id="ARBA00038415"/>
    </source>
</evidence>
<dbReference type="Pfam" id="PF25173">
    <property type="entry name" value="Beta-prop_WDR3_1st"/>
    <property type="match status" value="1"/>
</dbReference>
<dbReference type="FunFam" id="2.130.10.10:FF:000228">
    <property type="entry name" value="COMPASS-like H3K4 histone methylase component WDR5A"/>
    <property type="match status" value="1"/>
</dbReference>
<comment type="function">
    <text evidence="5">Involved in mitochondrial fission. Acts as an adapter protein required to form mitochondrial fission complexes. Formation of these complexes is required to promote constriction and fission of the mitochondrial compartment at a late step in mitochondrial division.</text>
</comment>
<feature type="repeat" description="WD" evidence="6">
    <location>
        <begin position="1125"/>
        <end position="1166"/>
    </location>
</feature>
<dbReference type="OrthoDB" id="674604at2759"/>
<dbReference type="PROSITE" id="PS50082">
    <property type="entry name" value="WD_REPEATS_2"/>
    <property type="match status" value="13"/>
</dbReference>
<dbReference type="InterPro" id="IPR027417">
    <property type="entry name" value="P-loop_NTPase"/>
</dbReference>
<protein>
    <recommendedName>
        <fullName evidence="4">Mitochondrial division protein 1</fullName>
    </recommendedName>
</protein>
<dbReference type="Gene3D" id="2.130.10.10">
    <property type="entry name" value="YVTN repeat-like/Quinoprotein amine dehydrogenase"/>
    <property type="match status" value="7"/>
</dbReference>
<feature type="repeat" description="WD" evidence="6">
    <location>
        <begin position="1209"/>
        <end position="1250"/>
    </location>
</feature>
<dbReference type="PANTHER" id="PTHR22847:SF637">
    <property type="entry name" value="WD REPEAT DOMAIN 5B"/>
    <property type="match status" value="1"/>
</dbReference>
<dbReference type="EMBL" id="KV745231">
    <property type="protein sequence ID" value="OCK76219.1"/>
    <property type="molecule type" value="Genomic_DNA"/>
</dbReference>
<dbReference type="SUPFAM" id="SSF52540">
    <property type="entry name" value="P-loop containing nucleoside triphosphate hydrolases"/>
    <property type="match status" value="1"/>
</dbReference>
<organism evidence="8 9">
    <name type="scientific">Lepidopterella palustris CBS 459.81</name>
    <dbReference type="NCBI Taxonomy" id="1314670"/>
    <lineage>
        <taxon>Eukaryota</taxon>
        <taxon>Fungi</taxon>
        <taxon>Dikarya</taxon>
        <taxon>Ascomycota</taxon>
        <taxon>Pezizomycotina</taxon>
        <taxon>Dothideomycetes</taxon>
        <taxon>Pleosporomycetidae</taxon>
        <taxon>Mytilinidiales</taxon>
        <taxon>Argynnaceae</taxon>
        <taxon>Lepidopterella</taxon>
    </lineage>
</organism>
<dbReference type="SMART" id="SM00320">
    <property type="entry name" value="WD40"/>
    <property type="match status" value="13"/>
</dbReference>
<feature type="repeat" description="WD" evidence="6">
    <location>
        <begin position="790"/>
        <end position="831"/>
    </location>
</feature>
<feature type="repeat" description="WD" evidence="6">
    <location>
        <begin position="915"/>
        <end position="956"/>
    </location>
</feature>
<dbReference type="InterPro" id="IPR007111">
    <property type="entry name" value="NACHT_NTPase"/>
</dbReference>
<keyword evidence="1 6" id="KW-0853">WD repeat</keyword>
<dbReference type="PROSITE" id="PS50294">
    <property type="entry name" value="WD_REPEATS_REGION"/>
    <property type="match status" value="12"/>
</dbReference>
<dbReference type="PRINTS" id="PR00320">
    <property type="entry name" value="GPROTEINBRPT"/>
</dbReference>
<evidence type="ECO:0000256" key="1">
    <source>
        <dbReference type="ARBA" id="ARBA00022574"/>
    </source>
</evidence>
<evidence type="ECO:0000256" key="2">
    <source>
        <dbReference type="ARBA" id="ARBA00022737"/>
    </source>
</evidence>